<protein>
    <submittedName>
        <fullName evidence="2">Uncharacterized protein</fullName>
    </submittedName>
</protein>
<reference evidence="2 3" key="1">
    <citation type="submission" date="2024-05" db="EMBL/GenBank/DDBJ databases">
        <title>Genome sequencing and assembly of Indian major carp, Cirrhinus mrigala (Hamilton, 1822).</title>
        <authorList>
            <person name="Mohindra V."/>
            <person name="Chowdhury L.M."/>
            <person name="Lal K."/>
            <person name="Jena J.K."/>
        </authorList>
    </citation>
    <scope>NUCLEOTIDE SEQUENCE [LARGE SCALE GENOMIC DNA]</scope>
    <source>
        <strain evidence="2">CM1030</strain>
        <tissue evidence="2">Blood</tissue>
    </source>
</reference>
<keyword evidence="1" id="KW-0732">Signal</keyword>
<dbReference type="EMBL" id="JAMKFB020000022">
    <property type="protein sequence ID" value="KAL0159379.1"/>
    <property type="molecule type" value="Genomic_DNA"/>
</dbReference>
<dbReference type="AlphaFoldDB" id="A0ABD0NBD4"/>
<feature type="non-terminal residue" evidence="2">
    <location>
        <position position="1"/>
    </location>
</feature>
<dbReference type="Proteomes" id="UP001529510">
    <property type="component" value="Unassembled WGS sequence"/>
</dbReference>
<dbReference type="InterPro" id="IPR036719">
    <property type="entry name" value="Neuro-gated_channel_TM_sf"/>
</dbReference>
<comment type="caution">
    <text evidence="2">The sequence shown here is derived from an EMBL/GenBank/DDBJ whole genome shotgun (WGS) entry which is preliminary data.</text>
</comment>
<dbReference type="SUPFAM" id="SSF90112">
    <property type="entry name" value="Neurotransmitter-gated ion-channel transmembrane pore"/>
    <property type="match status" value="1"/>
</dbReference>
<evidence type="ECO:0000313" key="3">
    <source>
        <dbReference type="Proteomes" id="UP001529510"/>
    </source>
</evidence>
<organism evidence="2 3">
    <name type="scientific">Cirrhinus mrigala</name>
    <name type="common">Mrigala</name>
    <dbReference type="NCBI Taxonomy" id="683832"/>
    <lineage>
        <taxon>Eukaryota</taxon>
        <taxon>Metazoa</taxon>
        <taxon>Chordata</taxon>
        <taxon>Craniata</taxon>
        <taxon>Vertebrata</taxon>
        <taxon>Euteleostomi</taxon>
        <taxon>Actinopterygii</taxon>
        <taxon>Neopterygii</taxon>
        <taxon>Teleostei</taxon>
        <taxon>Ostariophysi</taxon>
        <taxon>Cypriniformes</taxon>
        <taxon>Cyprinidae</taxon>
        <taxon>Labeoninae</taxon>
        <taxon>Labeonini</taxon>
        <taxon>Cirrhinus</taxon>
    </lineage>
</organism>
<feature type="signal peptide" evidence="1">
    <location>
        <begin position="1"/>
        <end position="21"/>
    </location>
</feature>
<accession>A0ABD0NBD4</accession>
<sequence>VFFSLCLALMVASLLETIVVTNILCGSSDYPPLPNWVKVLFLHYLARLVCLRKKIIDQNSASQ</sequence>
<keyword evidence="3" id="KW-1185">Reference proteome</keyword>
<gene>
    <name evidence="2" type="ORF">M9458_043104</name>
</gene>
<evidence type="ECO:0000256" key="1">
    <source>
        <dbReference type="SAM" id="SignalP"/>
    </source>
</evidence>
<feature type="non-terminal residue" evidence="2">
    <location>
        <position position="63"/>
    </location>
</feature>
<feature type="chain" id="PRO_5044850610" evidence="1">
    <location>
        <begin position="22"/>
        <end position="63"/>
    </location>
</feature>
<proteinExistence type="predicted"/>
<name>A0ABD0NBD4_CIRMR</name>
<evidence type="ECO:0000313" key="2">
    <source>
        <dbReference type="EMBL" id="KAL0159379.1"/>
    </source>
</evidence>